<dbReference type="RefSeq" id="WP_204200446.1">
    <property type="nucleotide sequence ID" value="NZ_JAFEMC010000007.1"/>
</dbReference>
<dbReference type="PRINTS" id="PR00111">
    <property type="entry name" value="ABHYDROLASE"/>
</dbReference>
<comment type="similarity">
    <text evidence="1">Belongs to the AB hydrolase superfamily.</text>
</comment>
<dbReference type="EMBL" id="JAFEMC010000007">
    <property type="protein sequence ID" value="MBM6578351.1"/>
    <property type="molecule type" value="Genomic_DNA"/>
</dbReference>
<keyword evidence="4" id="KW-1185">Reference proteome</keyword>
<name>A0ABS2DBM4_9SPHN</name>
<gene>
    <name evidence="3" type="ORF">ILT43_18370</name>
</gene>
<evidence type="ECO:0000259" key="2">
    <source>
        <dbReference type="Pfam" id="PF12697"/>
    </source>
</evidence>
<dbReference type="Pfam" id="PF12697">
    <property type="entry name" value="Abhydrolase_6"/>
    <property type="match status" value="1"/>
</dbReference>
<evidence type="ECO:0000313" key="4">
    <source>
        <dbReference type="Proteomes" id="UP000763641"/>
    </source>
</evidence>
<keyword evidence="3" id="KW-0378">Hydrolase</keyword>
<proteinExistence type="inferred from homology"/>
<feature type="domain" description="AB hydrolase-1" evidence="2">
    <location>
        <begin position="19"/>
        <end position="256"/>
    </location>
</feature>
<evidence type="ECO:0000256" key="1">
    <source>
        <dbReference type="ARBA" id="ARBA00008645"/>
    </source>
</evidence>
<dbReference type="InterPro" id="IPR000073">
    <property type="entry name" value="AB_hydrolase_1"/>
</dbReference>
<dbReference type="GO" id="GO:0016787">
    <property type="term" value="F:hydrolase activity"/>
    <property type="evidence" value="ECO:0007669"/>
    <property type="project" value="UniProtKB-KW"/>
</dbReference>
<dbReference type="Proteomes" id="UP000763641">
    <property type="component" value="Unassembled WGS sequence"/>
</dbReference>
<evidence type="ECO:0000313" key="3">
    <source>
        <dbReference type="EMBL" id="MBM6578351.1"/>
    </source>
</evidence>
<dbReference type="InterPro" id="IPR029058">
    <property type="entry name" value="AB_hydrolase_fold"/>
</dbReference>
<sequence>MDALRRNNVQIAGSGTKTIVFSHGFGCDQSAWYDIVPRFANEYRTISFDHVGSGGSDLSAYDPAKYDSLHGYAQDVIELFDALNLESATFVGHSVGAMIGLLAAIQRPQCLSSLIMLCPSPYYVDEPGYVGGFTPTDLEELLEVVDSNFLGWSRATAPIIMGNPERPELGQALGASFCRTDPAIAKRFARVTFLSDHRADLPLCGTRSLVMQTRADMIAPEEVGAYIVGRMPNAELALMDATGHCPHMSAPAETIATIERFLER</sequence>
<dbReference type="SUPFAM" id="SSF53474">
    <property type="entry name" value="alpha/beta-Hydrolases"/>
    <property type="match status" value="1"/>
</dbReference>
<accession>A0ABS2DBM4</accession>
<comment type="caution">
    <text evidence="3">The sequence shown here is derived from an EMBL/GenBank/DDBJ whole genome shotgun (WGS) entry which is preliminary data.</text>
</comment>
<protein>
    <submittedName>
        <fullName evidence="3">Alpha/beta hydrolase</fullName>
    </submittedName>
</protein>
<reference evidence="3 4" key="1">
    <citation type="submission" date="2020-12" db="EMBL/GenBank/DDBJ databases">
        <title>Sphingomonas sp.</title>
        <authorList>
            <person name="Kim M.K."/>
        </authorList>
    </citation>
    <scope>NUCLEOTIDE SEQUENCE [LARGE SCALE GENOMIC DNA]</scope>
    <source>
        <strain evidence="3 4">BT552</strain>
    </source>
</reference>
<dbReference type="PANTHER" id="PTHR43039">
    <property type="entry name" value="ESTERASE-RELATED"/>
    <property type="match status" value="1"/>
</dbReference>
<dbReference type="Gene3D" id="3.40.50.1820">
    <property type="entry name" value="alpha/beta hydrolase"/>
    <property type="match status" value="1"/>
</dbReference>
<organism evidence="3 4">
    <name type="scientific">Sphingomonas longa</name>
    <dbReference type="NCBI Taxonomy" id="2778730"/>
    <lineage>
        <taxon>Bacteria</taxon>
        <taxon>Pseudomonadati</taxon>
        <taxon>Pseudomonadota</taxon>
        <taxon>Alphaproteobacteria</taxon>
        <taxon>Sphingomonadales</taxon>
        <taxon>Sphingomonadaceae</taxon>
        <taxon>Sphingomonas</taxon>
    </lineage>
</organism>